<dbReference type="HOGENOM" id="CLU_1759050_0_0_1"/>
<organism evidence="2 3">
    <name type="scientific">Heterobasidion irregulare (strain TC 32-1)</name>
    <dbReference type="NCBI Taxonomy" id="747525"/>
    <lineage>
        <taxon>Eukaryota</taxon>
        <taxon>Fungi</taxon>
        <taxon>Dikarya</taxon>
        <taxon>Basidiomycota</taxon>
        <taxon>Agaricomycotina</taxon>
        <taxon>Agaricomycetes</taxon>
        <taxon>Russulales</taxon>
        <taxon>Bondarzewiaceae</taxon>
        <taxon>Heterobasidion</taxon>
        <taxon>Heterobasidion annosum species complex</taxon>
    </lineage>
</organism>
<evidence type="ECO:0000256" key="1">
    <source>
        <dbReference type="SAM" id="MobiDB-lite"/>
    </source>
</evidence>
<sequence length="148" mass="15700">MHNSTASDRTTPKAAKDQAQPGSSNASSTRYLPHATRSQGENQPARRAPTETLDADTRPTPQPTGDPSPSTTVHINSEQDFSLLLPDTPGELISDAEADGVSFCAPGSTDPHCAKTFPDGFVRAAAISRSDDGAWIQPTMNERTLLVL</sequence>
<name>W4JVZ2_HETIT</name>
<dbReference type="InParanoid" id="W4JVZ2"/>
<gene>
    <name evidence="2" type="ORF">HETIRDRAFT_420570</name>
</gene>
<dbReference type="EMBL" id="KI925462">
    <property type="protein sequence ID" value="ETW77728.1"/>
    <property type="molecule type" value="Genomic_DNA"/>
</dbReference>
<reference evidence="2 3" key="1">
    <citation type="journal article" date="2012" name="New Phytol.">
        <title>Insight into trade-off between wood decay and parasitism from the genome of a fungal forest pathogen.</title>
        <authorList>
            <person name="Olson A."/>
            <person name="Aerts A."/>
            <person name="Asiegbu F."/>
            <person name="Belbahri L."/>
            <person name="Bouzid O."/>
            <person name="Broberg A."/>
            <person name="Canback B."/>
            <person name="Coutinho P.M."/>
            <person name="Cullen D."/>
            <person name="Dalman K."/>
            <person name="Deflorio G."/>
            <person name="van Diepen L.T."/>
            <person name="Dunand C."/>
            <person name="Duplessis S."/>
            <person name="Durling M."/>
            <person name="Gonthier P."/>
            <person name="Grimwood J."/>
            <person name="Fossdal C.G."/>
            <person name="Hansson D."/>
            <person name="Henrissat B."/>
            <person name="Hietala A."/>
            <person name="Himmelstrand K."/>
            <person name="Hoffmeister D."/>
            <person name="Hogberg N."/>
            <person name="James T.Y."/>
            <person name="Karlsson M."/>
            <person name="Kohler A."/>
            <person name="Kues U."/>
            <person name="Lee Y.H."/>
            <person name="Lin Y.C."/>
            <person name="Lind M."/>
            <person name="Lindquist E."/>
            <person name="Lombard V."/>
            <person name="Lucas S."/>
            <person name="Lunden K."/>
            <person name="Morin E."/>
            <person name="Murat C."/>
            <person name="Park J."/>
            <person name="Raffaello T."/>
            <person name="Rouze P."/>
            <person name="Salamov A."/>
            <person name="Schmutz J."/>
            <person name="Solheim H."/>
            <person name="Stahlberg J."/>
            <person name="Velez H."/>
            <person name="de Vries R.P."/>
            <person name="Wiebenga A."/>
            <person name="Woodward S."/>
            <person name="Yakovlev I."/>
            <person name="Garbelotto M."/>
            <person name="Martin F."/>
            <person name="Grigoriev I.V."/>
            <person name="Stenlid J."/>
        </authorList>
    </citation>
    <scope>NUCLEOTIDE SEQUENCE [LARGE SCALE GENOMIC DNA]</scope>
    <source>
        <strain evidence="2 3">TC 32-1</strain>
    </source>
</reference>
<accession>W4JVZ2</accession>
<dbReference type="RefSeq" id="XP_009549763.1">
    <property type="nucleotide sequence ID" value="XM_009551468.1"/>
</dbReference>
<protein>
    <submittedName>
        <fullName evidence="2">Uncharacterized protein</fullName>
    </submittedName>
</protein>
<dbReference type="OrthoDB" id="3044029at2759"/>
<evidence type="ECO:0000313" key="3">
    <source>
        <dbReference type="Proteomes" id="UP000030671"/>
    </source>
</evidence>
<feature type="region of interest" description="Disordered" evidence="1">
    <location>
        <begin position="1"/>
        <end position="74"/>
    </location>
</feature>
<dbReference type="KEGG" id="hir:HETIRDRAFT_420570"/>
<keyword evidence="3" id="KW-1185">Reference proteome</keyword>
<evidence type="ECO:0000313" key="2">
    <source>
        <dbReference type="EMBL" id="ETW77728.1"/>
    </source>
</evidence>
<feature type="compositionally biased region" description="Polar residues" evidence="1">
    <location>
        <begin position="20"/>
        <end position="42"/>
    </location>
</feature>
<dbReference type="Proteomes" id="UP000030671">
    <property type="component" value="Unassembled WGS sequence"/>
</dbReference>
<dbReference type="eggNOG" id="ENOG502RYPN">
    <property type="taxonomic scope" value="Eukaryota"/>
</dbReference>
<dbReference type="GeneID" id="20673661"/>
<proteinExistence type="predicted"/>
<dbReference type="AlphaFoldDB" id="W4JVZ2"/>